<organism evidence="4 5">
    <name type="scientific">Mus spicilegus</name>
    <name type="common">Mound-building mouse</name>
    <dbReference type="NCBI Taxonomy" id="10103"/>
    <lineage>
        <taxon>Eukaryota</taxon>
        <taxon>Metazoa</taxon>
        <taxon>Chordata</taxon>
        <taxon>Craniata</taxon>
        <taxon>Vertebrata</taxon>
        <taxon>Euteleostomi</taxon>
        <taxon>Mammalia</taxon>
        <taxon>Eutheria</taxon>
        <taxon>Euarchontoglires</taxon>
        <taxon>Glires</taxon>
        <taxon>Rodentia</taxon>
        <taxon>Myomorpha</taxon>
        <taxon>Muroidea</taxon>
        <taxon>Muridae</taxon>
        <taxon>Murinae</taxon>
        <taxon>Mus</taxon>
        <taxon>Mus</taxon>
    </lineage>
</organism>
<dbReference type="PROSITE" id="PS51074">
    <property type="entry name" value="DPH_MB"/>
    <property type="match status" value="1"/>
</dbReference>
<dbReference type="GO" id="GO:0046872">
    <property type="term" value="F:metal ion binding"/>
    <property type="evidence" value="ECO:0007669"/>
    <property type="project" value="UniProtKB-KW"/>
</dbReference>
<evidence type="ECO:0000256" key="2">
    <source>
        <dbReference type="ARBA" id="ARBA00023004"/>
    </source>
</evidence>
<evidence type="ECO:0000313" key="5">
    <source>
        <dbReference type="Proteomes" id="UP000694415"/>
    </source>
</evidence>
<dbReference type="GeneTree" id="ENSGT00990000204089"/>
<name>A0A8C6G6K1_MUSSI</name>
<protein>
    <recommendedName>
        <fullName evidence="3">DPH-type MB domain-containing protein</fullName>
    </recommendedName>
</protein>
<evidence type="ECO:0000259" key="3">
    <source>
        <dbReference type="PROSITE" id="PS51074"/>
    </source>
</evidence>
<keyword evidence="1" id="KW-0479">Metal-binding</keyword>
<dbReference type="InterPro" id="IPR036671">
    <property type="entry name" value="DPH_MB_sf"/>
</dbReference>
<feature type="domain" description="DPH-type MB" evidence="3">
    <location>
        <begin position="4"/>
        <end position="56"/>
    </location>
</feature>
<dbReference type="Proteomes" id="UP000694415">
    <property type="component" value="Unplaced"/>
</dbReference>
<dbReference type="Ensembl" id="ENSMSIT00000001395.1">
    <property type="protein sequence ID" value="ENSMSIP00000001071.1"/>
    <property type="gene ID" value="ENSMSIG00000001092.1"/>
</dbReference>
<sequence>MAVFHDEVKIKDFQYDEDLETYFCPCPCGDRIYDKDQFMCGEIVPAPSSNKELVRC</sequence>
<reference evidence="4" key="2">
    <citation type="submission" date="2025-09" db="UniProtKB">
        <authorList>
            <consortium name="Ensembl"/>
        </authorList>
    </citation>
    <scope>IDENTIFICATION</scope>
</reference>
<reference evidence="4" key="1">
    <citation type="submission" date="2025-08" db="UniProtKB">
        <authorList>
            <consortium name="Ensembl"/>
        </authorList>
    </citation>
    <scope>IDENTIFICATION</scope>
</reference>
<dbReference type="SUPFAM" id="SSF144217">
    <property type="entry name" value="CSL zinc finger"/>
    <property type="match status" value="1"/>
</dbReference>
<dbReference type="InterPro" id="IPR007872">
    <property type="entry name" value="DPH_MB_dom"/>
</dbReference>
<keyword evidence="5" id="KW-1185">Reference proteome</keyword>
<evidence type="ECO:0000256" key="1">
    <source>
        <dbReference type="ARBA" id="ARBA00022723"/>
    </source>
</evidence>
<evidence type="ECO:0000313" key="4">
    <source>
        <dbReference type="Ensembl" id="ENSMSIP00000001071.1"/>
    </source>
</evidence>
<dbReference type="AlphaFoldDB" id="A0A8C6G6K1"/>
<keyword evidence="2" id="KW-0408">Iron</keyword>
<dbReference type="Gene3D" id="3.10.660.10">
    <property type="entry name" value="DPH Zinc finger"/>
    <property type="match status" value="1"/>
</dbReference>
<accession>A0A8C6G6K1</accession>
<proteinExistence type="predicted"/>
<dbReference type="Pfam" id="PF05207">
    <property type="entry name" value="Zn_ribbon_CSL"/>
    <property type="match status" value="1"/>
</dbReference>